<dbReference type="AlphaFoldDB" id="A0A9P4YAF2"/>
<proteinExistence type="predicted"/>
<organism evidence="2 3">
    <name type="scientific">Cryphonectria parasitica (strain ATCC 38755 / EP155)</name>
    <dbReference type="NCBI Taxonomy" id="660469"/>
    <lineage>
        <taxon>Eukaryota</taxon>
        <taxon>Fungi</taxon>
        <taxon>Dikarya</taxon>
        <taxon>Ascomycota</taxon>
        <taxon>Pezizomycotina</taxon>
        <taxon>Sordariomycetes</taxon>
        <taxon>Sordariomycetidae</taxon>
        <taxon>Diaporthales</taxon>
        <taxon>Cryphonectriaceae</taxon>
        <taxon>Cryphonectria-Endothia species complex</taxon>
        <taxon>Cryphonectria</taxon>
    </lineage>
</organism>
<feature type="compositionally biased region" description="Basic and acidic residues" evidence="1">
    <location>
        <begin position="15"/>
        <end position="25"/>
    </location>
</feature>
<dbReference type="Proteomes" id="UP000803844">
    <property type="component" value="Unassembled WGS sequence"/>
</dbReference>
<dbReference type="EMBL" id="MU032344">
    <property type="protein sequence ID" value="KAF3769897.1"/>
    <property type="molecule type" value="Genomic_DNA"/>
</dbReference>
<feature type="compositionally biased region" description="Polar residues" evidence="1">
    <location>
        <begin position="75"/>
        <end position="91"/>
    </location>
</feature>
<evidence type="ECO:0000256" key="1">
    <source>
        <dbReference type="SAM" id="MobiDB-lite"/>
    </source>
</evidence>
<evidence type="ECO:0000313" key="3">
    <source>
        <dbReference type="Proteomes" id="UP000803844"/>
    </source>
</evidence>
<dbReference type="RefSeq" id="XP_040780858.1">
    <property type="nucleotide sequence ID" value="XM_040919348.1"/>
</dbReference>
<protein>
    <submittedName>
        <fullName evidence="2">Uncharacterized protein</fullName>
    </submittedName>
</protein>
<reference evidence="2" key="1">
    <citation type="journal article" date="2020" name="Phytopathology">
        <title>Genome sequence of the chestnut blight fungus Cryphonectria parasitica EP155: A fundamental resource for an archetypical invasive plant pathogen.</title>
        <authorList>
            <person name="Crouch J.A."/>
            <person name="Dawe A."/>
            <person name="Aerts A."/>
            <person name="Barry K."/>
            <person name="Churchill A.C.L."/>
            <person name="Grimwood J."/>
            <person name="Hillman B."/>
            <person name="Milgroom M.G."/>
            <person name="Pangilinan J."/>
            <person name="Smith M."/>
            <person name="Salamov A."/>
            <person name="Schmutz J."/>
            <person name="Yadav J."/>
            <person name="Grigoriev I.V."/>
            <person name="Nuss D."/>
        </authorList>
    </citation>
    <scope>NUCLEOTIDE SEQUENCE</scope>
    <source>
        <strain evidence="2">EP155</strain>
    </source>
</reference>
<feature type="compositionally biased region" description="Low complexity" evidence="1">
    <location>
        <begin position="96"/>
        <end position="112"/>
    </location>
</feature>
<keyword evidence="3" id="KW-1185">Reference proteome</keyword>
<sequence>MSGSEVASGSRSRYRRDTSRRRAAEEAAESTVEPLSPPQASFAGGRRPKDSAYYSGLSPVGGPVGGQPAAGATVSSLASLQSPGSHGTWSGMSPIGTPGAPGPSEASATASAAERRRRRRLERRNERPAATGTVDFT</sequence>
<evidence type="ECO:0000313" key="2">
    <source>
        <dbReference type="EMBL" id="KAF3769897.1"/>
    </source>
</evidence>
<accession>A0A9P4YAF2</accession>
<comment type="caution">
    <text evidence="2">The sequence shown here is derived from an EMBL/GenBank/DDBJ whole genome shotgun (WGS) entry which is preliminary data.</text>
</comment>
<dbReference type="GeneID" id="63836477"/>
<feature type="region of interest" description="Disordered" evidence="1">
    <location>
        <begin position="1"/>
        <end position="137"/>
    </location>
</feature>
<gene>
    <name evidence="2" type="ORF">M406DRAFT_320092</name>
</gene>
<name>A0A9P4YAF2_CRYP1</name>